<feature type="region of interest" description="Disordered" evidence="1">
    <location>
        <begin position="725"/>
        <end position="767"/>
    </location>
</feature>
<keyword evidence="2" id="KW-0812">Transmembrane</keyword>
<protein>
    <submittedName>
        <fullName evidence="3">Uncharacterized protein</fullName>
    </submittedName>
</protein>
<feature type="compositionally biased region" description="Basic and acidic residues" evidence="1">
    <location>
        <begin position="355"/>
        <end position="367"/>
    </location>
</feature>
<feature type="region of interest" description="Disordered" evidence="1">
    <location>
        <begin position="319"/>
        <end position="406"/>
    </location>
</feature>
<feature type="compositionally biased region" description="Low complexity" evidence="1">
    <location>
        <begin position="689"/>
        <end position="705"/>
    </location>
</feature>
<comment type="caution">
    <text evidence="3">The sequence shown here is derived from an EMBL/GenBank/DDBJ whole genome shotgun (WGS) entry which is preliminary data.</text>
</comment>
<evidence type="ECO:0000313" key="3">
    <source>
        <dbReference type="EMBL" id="KAK3767760.1"/>
    </source>
</evidence>
<evidence type="ECO:0000256" key="2">
    <source>
        <dbReference type="SAM" id="Phobius"/>
    </source>
</evidence>
<feature type="compositionally biased region" description="Polar residues" evidence="1">
    <location>
        <begin position="757"/>
        <end position="767"/>
    </location>
</feature>
<accession>A0AAE1DF99</accession>
<dbReference type="EMBL" id="JAWDGP010004109">
    <property type="protein sequence ID" value="KAK3767760.1"/>
    <property type="molecule type" value="Genomic_DNA"/>
</dbReference>
<name>A0AAE1DF99_9GAST</name>
<keyword evidence="2" id="KW-1133">Transmembrane helix</keyword>
<dbReference type="AlphaFoldDB" id="A0AAE1DF99"/>
<feature type="compositionally biased region" description="Low complexity" evidence="1">
    <location>
        <begin position="504"/>
        <end position="518"/>
    </location>
</feature>
<feature type="compositionally biased region" description="Polar residues" evidence="1">
    <location>
        <begin position="569"/>
        <end position="586"/>
    </location>
</feature>
<keyword evidence="2" id="KW-0472">Membrane</keyword>
<feature type="region of interest" description="Disordered" evidence="1">
    <location>
        <begin position="504"/>
        <end position="706"/>
    </location>
</feature>
<reference evidence="3" key="1">
    <citation type="journal article" date="2023" name="G3 (Bethesda)">
        <title>A reference genome for the long-term kleptoplast-retaining sea slug Elysia crispata morphotype clarki.</title>
        <authorList>
            <person name="Eastman K.E."/>
            <person name="Pendleton A.L."/>
            <person name="Shaikh M.A."/>
            <person name="Suttiyut T."/>
            <person name="Ogas R."/>
            <person name="Tomko P."/>
            <person name="Gavelis G."/>
            <person name="Widhalm J.R."/>
            <person name="Wisecaver J.H."/>
        </authorList>
    </citation>
    <scope>NUCLEOTIDE SEQUENCE</scope>
    <source>
        <strain evidence="3">ECLA1</strain>
    </source>
</reference>
<feature type="compositionally biased region" description="Low complexity" evidence="1">
    <location>
        <begin position="654"/>
        <end position="671"/>
    </location>
</feature>
<feature type="compositionally biased region" description="Polar residues" evidence="1">
    <location>
        <begin position="369"/>
        <end position="386"/>
    </location>
</feature>
<organism evidence="3 4">
    <name type="scientific">Elysia crispata</name>
    <name type="common">lettuce slug</name>
    <dbReference type="NCBI Taxonomy" id="231223"/>
    <lineage>
        <taxon>Eukaryota</taxon>
        <taxon>Metazoa</taxon>
        <taxon>Spiralia</taxon>
        <taxon>Lophotrochozoa</taxon>
        <taxon>Mollusca</taxon>
        <taxon>Gastropoda</taxon>
        <taxon>Heterobranchia</taxon>
        <taxon>Euthyneura</taxon>
        <taxon>Panpulmonata</taxon>
        <taxon>Sacoglossa</taxon>
        <taxon>Placobranchoidea</taxon>
        <taxon>Plakobranchidae</taxon>
        <taxon>Elysia</taxon>
    </lineage>
</organism>
<feature type="compositionally biased region" description="Low complexity" evidence="1">
    <location>
        <begin position="423"/>
        <end position="456"/>
    </location>
</feature>
<sequence length="955" mass="102598">MKQTKLLLTSLVNETFRPLPKHRESLAGEDGSTQASRDKCRVLMTDWHLRDRRLDFEKSMCLLSYSGPDFLNAACEPLPSSQSYSLNSLRRSVGQVVKVTCTGSDDAGSTSSKKREETITTVLKCLPSLRWNSTVPDCSTQPEDESSPGLVLVIVWSVGGILLFTLVILIILIIRAKKKTEENQLRAGSQQASVFTVRGANQGRDWADNPAFSRADERCSELSPGPEQDQTSPTRLPSYQEAILSNYLIHGRSPQQFTGRLGVDGNGGTGLTVADVHAADLPGFVRVNAPPSYRSSQLQHSRFHPGNASVGQVCGPACASAQGPPSAGGDTQPMESAVRPETEIRNPAVNSADRVPAERCQDMRVVDSQRASRTSGDTEINSSQSPRRGCGHRYGRGEESVTPFRETQAGTGLYLVTATSATSSSSSSSLQPLPAQPQPSSSPSSSSYLTHAASLPTAPPPTSGTALTSLRYVEPYPSCFFEEDPPPPYTPCPAFYRSPARRSCTAAPTSSAGSSSSSRNPQQQQHFQRGEPSRRTLHFIPSHSSPGHNRQIVYDGTPNRLVSYDDTPNRQFSYDDTPNRQFSYDGTPNRLVSYDGTPNIHGFSHSNQSNAHDGSHGGNGTTPASSEPPTQGTILSQSQGTILNHSQGQQTVTSPAALMSSSCSSNSPPRSVYTSIPETTCIPRDSGYSSASITTTPSTSSLGTSKHIALNIPRPQITNRNFQSSVQVSRGNPQSGVQVSRGNPQSGIQVSRGDPQSGVQVSRGNPQSGVQFVNSNPQAICMMTNGDSQDHAHLVEQSPHCSSNDRAPSTVCQAAPITPLYVIRSSQTTPSAPPPDTLPSLIHLEAPPLGTSTPVSQSPAVQRRFAPPLHPSCPRGQPFTFSSSAQEPITDCYVATDTAHQSGSEQRPSCLSGEVCHPGRQSYESPRISTIYHMPRPRHSRQTVAPLARLESEYF</sequence>
<keyword evidence="4" id="KW-1185">Reference proteome</keyword>
<gene>
    <name evidence="3" type="ORF">RRG08_052903</name>
</gene>
<evidence type="ECO:0000256" key="1">
    <source>
        <dbReference type="SAM" id="MobiDB-lite"/>
    </source>
</evidence>
<feature type="region of interest" description="Disordered" evidence="1">
    <location>
        <begin position="215"/>
        <end position="235"/>
    </location>
</feature>
<feature type="region of interest" description="Disordered" evidence="1">
    <location>
        <begin position="423"/>
        <end position="466"/>
    </location>
</feature>
<proteinExistence type="predicted"/>
<feature type="transmembrane region" description="Helical" evidence="2">
    <location>
        <begin position="149"/>
        <end position="174"/>
    </location>
</feature>
<feature type="compositionally biased region" description="Polar residues" evidence="1">
    <location>
        <begin position="621"/>
        <end position="653"/>
    </location>
</feature>
<dbReference type="Proteomes" id="UP001283361">
    <property type="component" value="Unassembled WGS sequence"/>
</dbReference>
<feature type="compositionally biased region" description="Polar residues" evidence="1">
    <location>
        <begin position="725"/>
        <end position="749"/>
    </location>
</feature>
<evidence type="ECO:0000313" key="4">
    <source>
        <dbReference type="Proteomes" id="UP001283361"/>
    </source>
</evidence>